<evidence type="ECO:0000259" key="3">
    <source>
        <dbReference type="Pfam" id="PF16033"/>
    </source>
</evidence>
<dbReference type="InterPro" id="IPR031993">
    <property type="entry name" value="DUF4789"/>
</dbReference>
<dbReference type="EMBL" id="JBEHCU010007474">
    <property type="protein sequence ID" value="KAL1394695.1"/>
    <property type="molecule type" value="Genomic_DNA"/>
</dbReference>
<protein>
    <recommendedName>
        <fullName evidence="3">DUF4789 domain-containing protein</fullName>
    </recommendedName>
</protein>
<gene>
    <name evidence="4" type="ORF">pipiens_001299</name>
</gene>
<feature type="region of interest" description="Disordered" evidence="1">
    <location>
        <begin position="23"/>
        <end position="51"/>
    </location>
</feature>
<feature type="region of interest" description="Disordered" evidence="1">
    <location>
        <begin position="208"/>
        <end position="246"/>
    </location>
</feature>
<organism evidence="4 5">
    <name type="scientific">Culex pipiens pipiens</name>
    <name type="common">Northern house mosquito</name>
    <dbReference type="NCBI Taxonomy" id="38569"/>
    <lineage>
        <taxon>Eukaryota</taxon>
        <taxon>Metazoa</taxon>
        <taxon>Ecdysozoa</taxon>
        <taxon>Arthropoda</taxon>
        <taxon>Hexapoda</taxon>
        <taxon>Insecta</taxon>
        <taxon>Pterygota</taxon>
        <taxon>Neoptera</taxon>
        <taxon>Endopterygota</taxon>
        <taxon>Diptera</taxon>
        <taxon>Nematocera</taxon>
        <taxon>Culicoidea</taxon>
        <taxon>Culicidae</taxon>
        <taxon>Culicinae</taxon>
        <taxon>Culicini</taxon>
        <taxon>Culex</taxon>
        <taxon>Culex</taxon>
    </lineage>
</organism>
<keyword evidence="2" id="KW-0732">Signal</keyword>
<dbReference type="Pfam" id="PF16033">
    <property type="entry name" value="DUF4789"/>
    <property type="match status" value="1"/>
</dbReference>
<evidence type="ECO:0000313" key="5">
    <source>
        <dbReference type="Proteomes" id="UP001562425"/>
    </source>
</evidence>
<dbReference type="Proteomes" id="UP001562425">
    <property type="component" value="Unassembled WGS sequence"/>
</dbReference>
<accession>A0ABD1D507</accession>
<feature type="chain" id="PRO_5044807014" description="DUF4789 domain-containing protein" evidence="2">
    <location>
        <begin position="22"/>
        <end position="246"/>
    </location>
</feature>
<feature type="signal peptide" evidence="2">
    <location>
        <begin position="1"/>
        <end position="21"/>
    </location>
</feature>
<evidence type="ECO:0000313" key="4">
    <source>
        <dbReference type="EMBL" id="KAL1394695.1"/>
    </source>
</evidence>
<dbReference type="PANTHER" id="PTHR21177">
    <property type="entry name" value="IP06524P-RELATED"/>
    <property type="match status" value="1"/>
</dbReference>
<feature type="domain" description="DUF4789" evidence="3">
    <location>
        <begin position="87"/>
        <end position="171"/>
    </location>
</feature>
<keyword evidence="5" id="KW-1185">Reference proteome</keyword>
<proteinExistence type="predicted"/>
<name>A0ABD1D507_CULPP</name>
<feature type="compositionally biased region" description="Polar residues" evidence="1">
    <location>
        <begin position="229"/>
        <end position="246"/>
    </location>
</feature>
<evidence type="ECO:0000256" key="2">
    <source>
        <dbReference type="SAM" id="SignalP"/>
    </source>
</evidence>
<sequence length="246" mass="26961">MMTPLVAIAIFAVVISSQCLASPAGQDRSTQPSFSRRPVPTQAPSPYKDGQRVPAGNADLFAFPADPSTIESKTNARNRTPVFIPDRCQENEILYPGDQESDWVCDCKPTFVYHPPTRKCYQMYTQGYCPDGTMISLKLDAKHPECVKNFCASERHIPEPRVPFNQTCVTLNAYHDGCMFGRLNRVIGIDEKTNELACVNLTEVKLPPVEEKSSASSGTTDRDSGSGAPISNNVQQSDVRGATQQG</sequence>
<evidence type="ECO:0000256" key="1">
    <source>
        <dbReference type="SAM" id="MobiDB-lite"/>
    </source>
</evidence>
<reference evidence="4 5" key="1">
    <citation type="submission" date="2024-05" db="EMBL/GenBank/DDBJ databases">
        <title>Culex pipiens pipiens assembly and annotation.</title>
        <authorList>
            <person name="Alout H."/>
            <person name="Durand T."/>
        </authorList>
    </citation>
    <scope>NUCLEOTIDE SEQUENCE [LARGE SCALE GENOMIC DNA]</scope>
    <source>
        <strain evidence="4">HA-2024</strain>
        <tissue evidence="4">Whole body</tissue>
    </source>
</reference>
<dbReference type="PANTHER" id="PTHR21177:SF4">
    <property type="entry name" value="IP06524P"/>
    <property type="match status" value="1"/>
</dbReference>
<dbReference type="AlphaFoldDB" id="A0ABD1D507"/>
<comment type="caution">
    <text evidence="4">The sequence shown here is derived from an EMBL/GenBank/DDBJ whole genome shotgun (WGS) entry which is preliminary data.</text>
</comment>